<evidence type="ECO:0000313" key="1">
    <source>
        <dbReference type="EMBL" id="OGG44966.1"/>
    </source>
</evidence>
<comment type="caution">
    <text evidence="1">The sequence shown here is derived from an EMBL/GenBank/DDBJ whole genome shotgun (WGS) entry which is preliminary data.</text>
</comment>
<evidence type="ECO:0000313" key="2">
    <source>
        <dbReference type="Proteomes" id="UP000178606"/>
    </source>
</evidence>
<gene>
    <name evidence="1" type="ORF">A3F84_22930</name>
</gene>
<protein>
    <submittedName>
        <fullName evidence="1">Uncharacterized protein</fullName>
    </submittedName>
</protein>
<reference evidence="1 2" key="1">
    <citation type="journal article" date="2016" name="Nat. Commun.">
        <title>Thousands of microbial genomes shed light on interconnected biogeochemical processes in an aquifer system.</title>
        <authorList>
            <person name="Anantharaman K."/>
            <person name="Brown C.T."/>
            <person name="Hug L.A."/>
            <person name="Sharon I."/>
            <person name="Castelle C.J."/>
            <person name="Probst A.J."/>
            <person name="Thomas B.C."/>
            <person name="Singh A."/>
            <person name="Wilkins M.J."/>
            <person name="Karaoz U."/>
            <person name="Brodie E.L."/>
            <person name="Williams K.H."/>
            <person name="Hubbard S.S."/>
            <person name="Banfield J.F."/>
        </authorList>
    </citation>
    <scope>NUCLEOTIDE SEQUENCE [LARGE SCALE GENOMIC DNA]</scope>
    <source>
        <strain evidence="2">RIFCSPLOWO2_12_FULL_64_10</strain>
    </source>
</reference>
<dbReference type="AlphaFoldDB" id="A0A1F6C749"/>
<sequence length="115" mass="13174">MNRDEMTERITEALERGIQESIEGRDVEPFRKAAVTAYRLRAGAALGDEEIARRVFPSDVEQVVRLSLRVVETDREKASSLFKGALDQVLSRLSAAPEGRRAEIQKKSLWKFWKR</sequence>
<dbReference type="EMBL" id="MFKF01000390">
    <property type="protein sequence ID" value="OGG44966.1"/>
    <property type="molecule type" value="Genomic_DNA"/>
</dbReference>
<proteinExistence type="predicted"/>
<organism evidence="1 2">
    <name type="scientific">Handelsmanbacteria sp. (strain RIFCSPLOWO2_12_FULL_64_10)</name>
    <dbReference type="NCBI Taxonomy" id="1817868"/>
    <lineage>
        <taxon>Bacteria</taxon>
        <taxon>Candidatus Handelsmaniibacteriota</taxon>
    </lineage>
</organism>
<accession>A0A1F6C749</accession>
<name>A0A1F6C749_HANXR</name>
<dbReference type="Proteomes" id="UP000178606">
    <property type="component" value="Unassembled WGS sequence"/>
</dbReference>